<dbReference type="Proteomes" id="UP001147700">
    <property type="component" value="Unassembled WGS sequence"/>
</dbReference>
<dbReference type="EMBL" id="JAPCID010000032">
    <property type="protein sequence ID" value="MDA0140007.1"/>
    <property type="molecule type" value="Genomic_DNA"/>
</dbReference>
<organism evidence="11 12">
    <name type="scientific">Solirubrobacter deserti</name>
    <dbReference type="NCBI Taxonomy" id="2282478"/>
    <lineage>
        <taxon>Bacteria</taxon>
        <taxon>Bacillati</taxon>
        <taxon>Actinomycetota</taxon>
        <taxon>Thermoleophilia</taxon>
        <taxon>Solirubrobacterales</taxon>
        <taxon>Solirubrobacteraceae</taxon>
        <taxon>Solirubrobacter</taxon>
    </lineage>
</organism>
<keyword evidence="7 9" id="KW-0472">Membrane</keyword>
<protein>
    <submittedName>
        <fullName evidence="11">Glycosyltransferase family 39 protein</fullName>
    </submittedName>
</protein>
<comment type="caution">
    <text evidence="11">The sequence shown here is derived from an EMBL/GenBank/DDBJ whole genome shotgun (WGS) entry which is preliminary data.</text>
</comment>
<evidence type="ECO:0000256" key="1">
    <source>
        <dbReference type="ARBA" id="ARBA00004651"/>
    </source>
</evidence>
<evidence type="ECO:0000256" key="3">
    <source>
        <dbReference type="ARBA" id="ARBA00022676"/>
    </source>
</evidence>
<evidence type="ECO:0000259" key="10">
    <source>
        <dbReference type="Pfam" id="PF13231"/>
    </source>
</evidence>
<gene>
    <name evidence="11" type="ORF">OJ962_21060</name>
</gene>
<keyword evidence="12" id="KW-1185">Reference proteome</keyword>
<evidence type="ECO:0000256" key="7">
    <source>
        <dbReference type="ARBA" id="ARBA00023136"/>
    </source>
</evidence>
<evidence type="ECO:0000313" key="11">
    <source>
        <dbReference type="EMBL" id="MDA0140007.1"/>
    </source>
</evidence>
<dbReference type="InterPro" id="IPR038731">
    <property type="entry name" value="RgtA/B/C-like"/>
</dbReference>
<feature type="region of interest" description="Disordered" evidence="8">
    <location>
        <begin position="1"/>
        <end position="23"/>
    </location>
</feature>
<keyword evidence="5 9" id="KW-0812">Transmembrane</keyword>
<feature type="compositionally biased region" description="Polar residues" evidence="8">
    <location>
        <begin position="1"/>
        <end position="10"/>
    </location>
</feature>
<dbReference type="PANTHER" id="PTHR33908:SF11">
    <property type="entry name" value="MEMBRANE PROTEIN"/>
    <property type="match status" value="1"/>
</dbReference>
<evidence type="ECO:0000256" key="8">
    <source>
        <dbReference type="SAM" id="MobiDB-lite"/>
    </source>
</evidence>
<dbReference type="RefSeq" id="WP_202955014.1">
    <property type="nucleotide sequence ID" value="NZ_JAPCID010000032.1"/>
</dbReference>
<dbReference type="InterPro" id="IPR050297">
    <property type="entry name" value="LipidA_mod_glycosyltrf_83"/>
</dbReference>
<feature type="transmembrane region" description="Helical" evidence="9">
    <location>
        <begin position="460"/>
        <end position="478"/>
    </location>
</feature>
<keyword evidence="4" id="KW-0808">Transferase</keyword>
<feature type="transmembrane region" description="Helical" evidence="9">
    <location>
        <begin position="35"/>
        <end position="54"/>
    </location>
</feature>
<feature type="transmembrane region" description="Helical" evidence="9">
    <location>
        <begin position="433"/>
        <end position="454"/>
    </location>
</feature>
<name>A0ABT4RN60_9ACTN</name>
<dbReference type="Pfam" id="PF13231">
    <property type="entry name" value="PMT_2"/>
    <property type="match status" value="1"/>
</dbReference>
<feature type="transmembrane region" description="Helical" evidence="9">
    <location>
        <begin position="179"/>
        <end position="212"/>
    </location>
</feature>
<feature type="transmembrane region" description="Helical" evidence="9">
    <location>
        <begin position="410"/>
        <end position="426"/>
    </location>
</feature>
<evidence type="ECO:0000256" key="2">
    <source>
        <dbReference type="ARBA" id="ARBA00022475"/>
    </source>
</evidence>
<evidence type="ECO:0000256" key="4">
    <source>
        <dbReference type="ARBA" id="ARBA00022679"/>
    </source>
</evidence>
<feature type="transmembrane region" description="Helical" evidence="9">
    <location>
        <begin position="154"/>
        <end position="173"/>
    </location>
</feature>
<evidence type="ECO:0000256" key="5">
    <source>
        <dbReference type="ARBA" id="ARBA00022692"/>
    </source>
</evidence>
<keyword evidence="3" id="KW-0328">Glycosyltransferase</keyword>
<proteinExistence type="predicted"/>
<evidence type="ECO:0000256" key="9">
    <source>
        <dbReference type="SAM" id="Phobius"/>
    </source>
</evidence>
<sequence>MSTTASTSVSDGAPTPSRARGRRLRLGLGREDRPFLILLAVAAVIRAATMPLYFPAVMTSMDSPRFARVNPEPIFGDQWQPAGYAAVLKALRVVTDEVWFTIAVQHLMGLVIGVVVYLVARRLGASPVPATAAAAAALLSGDVLYIEHWFMSDVLFLHVIILTLASAVFGLVPRVDRRWLLAAGCFGAAATLTRVVGFVAIPVVIVFAAVWVGGPWRQRLRTTGAVVAGAALIFGGYFLAYAIKDGPHSGLTAMGGWQLYARVAPFADCSRFEPPKGTRALCEDTDPAKRPGVFYYTWEPSSIARQAYPDQNPETSAIVGRFAQQAILHQPGDYALAVGTDLLRYLEPSAGIQRGYSGQPRELNSFGWRNADVERVVTNGLEPKYDGTRVHAPGARTLGVYQQLFRVDRLALVTALILAIFGALLLRGPIRMGVLLFGLMSLALYVAPTMTLSYDFRYGIPPGILLWTSGVLATAGLLQRRSRKPAPAPAA</sequence>
<feature type="transmembrane region" description="Helical" evidence="9">
    <location>
        <begin position="224"/>
        <end position="243"/>
    </location>
</feature>
<reference evidence="11" key="1">
    <citation type="submission" date="2022-10" db="EMBL/GenBank/DDBJ databases">
        <title>The WGS of Solirubrobacter sp. CPCC 204708.</title>
        <authorList>
            <person name="Jiang Z."/>
        </authorList>
    </citation>
    <scope>NUCLEOTIDE SEQUENCE</scope>
    <source>
        <strain evidence="11">CPCC 204708</strain>
    </source>
</reference>
<comment type="subcellular location">
    <subcellularLocation>
        <location evidence="1">Cell membrane</location>
        <topology evidence="1">Multi-pass membrane protein</topology>
    </subcellularLocation>
</comment>
<evidence type="ECO:0000256" key="6">
    <source>
        <dbReference type="ARBA" id="ARBA00022989"/>
    </source>
</evidence>
<feature type="domain" description="Glycosyltransferase RgtA/B/C/D-like" evidence="10">
    <location>
        <begin position="92"/>
        <end position="233"/>
    </location>
</feature>
<dbReference type="PANTHER" id="PTHR33908">
    <property type="entry name" value="MANNOSYLTRANSFERASE YKCB-RELATED"/>
    <property type="match status" value="1"/>
</dbReference>
<accession>A0ABT4RN60</accession>
<evidence type="ECO:0000313" key="12">
    <source>
        <dbReference type="Proteomes" id="UP001147700"/>
    </source>
</evidence>
<keyword evidence="6 9" id="KW-1133">Transmembrane helix</keyword>
<feature type="transmembrane region" description="Helical" evidence="9">
    <location>
        <begin position="98"/>
        <end position="120"/>
    </location>
</feature>
<keyword evidence="2" id="KW-1003">Cell membrane</keyword>